<proteinExistence type="predicted"/>
<dbReference type="PANTHER" id="PTHR47074:SF48">
    <property type="entry name" value="POLYNUCLEOTIDYL TRANSFERASE, RIBONUCLEASE H-LIKE SUPERFAMILY PROTEIN"/>
    <property type="match status" value="1"/>
</dbReference>
<dbReference type="InterPro" id="IPR044730">
    <property type="entry name" value="RNase_H-like_dom_plant"/>
</dbReference>
<accession>Q2HVU8</accession>
<reference evidence="3" key="1">
    <citation type="submission" date="2004-04" db="EMBL/GenBank/DDBJ databases">
        <authorList>
            <person name="Town C.D."/>
        </authorList>
    </citation>
    <scope>NUCLEOTIDE SEQUENCE</scope>
</reference>
<dbReference type="AlphaFoldDB" id="Q2HVU8"/>
<keyword evidence="3" id="KW-0808">Transferase</keyword>
<dbReference type="SUPFAM" id="SSF53098">
    <property type="entry name" value="Ribonuclease H-like"/>
    <property type="match status" value="1"/>
</dbReference>
<evidence type="ECO:0000313" key="3">
    <source>
        <dbReference type="EMBL" id="ABD32189.2"/>
    </source>
</evidence>
<dbReference type="Pfam" id="PF13456">
    <property type="entry name" value="RVT_3"/>
    <property type="match status" value="1"/>
</dbReference>
<dbReference type="GO" id="GO:0016740">
    <property type="term" value="F:transferase activity"/>
    <property type="evidence" value="ECO:0007669"/>
    <property type="project" value="UniProtKB-KW"/>
</dbReference>
<feature type="domain" description="Reverse transcriptase zinc-binding" evidence="2">
    <location>
        <begin position="236"/>
        <end position="326"/>
    </location>
</feature>
<gene>
    <name evidence="3" type="ORF">MtrDRAFT_AC148343g26v2</name>
</gene>
<organism evidence="3">
    <name type="scientific">Medicago truncatula</name>
    <name type="common">Barrel medic</name>
    <name type="synonym">Medicago tribuloides</name>
    <dbReference type="NCBI Taxonomy" id="3880"/>
    <lineage>
        <taxon>Eukaryota</taxon>
        <taxon>Viridiplantae</taxon>
        <taxon>Streptophyta</taxon>
        <taxon>Embryophyta</taxon>
        <taxon>Tracheophyta</taxon>
        <taxon>Spermatophyta</taxon>
        <taxon>Magnoliopsida</taxon>
        <taxon>eudicotyledons</taxon>
        <taxon>Gunneridae</taxon>
        <taxon>Pentapetalae</taxon>
        <taxon>rosids</taxon>
        <taxon>fabids</taxon>
        <taxon>Fabales</taxon>
        <taxon>Fabaceae</taxon>
        <taxon>Papilionoideae</taxon>
        <taxon>50 kb inversion clade</taxon>
        <taxon>NPAAA clade</taxon>
        <taxon>Hologalegina</taxon>
        <taxon>IRL clade</taxon>
        <taxon>Trifolieae</taxon>
        <taxon>Medicago</taxon>
    </lineage>
</organism>
<sequence>MNSILIVYEEASGQAISLPKSEIYCSRNVPDPLRQNITTIMGVQAVLGTGKYLGLPSMIAKHEVMIKSVMQAIPSYVMSIFQLPATLISTIEKMTNSFWWGHGRTNQHGINWLNWEKLSMHKNHGGMGFKDLTAFNLAMLGKQGCKLHTMPESLVFRIFKAQYFPSTSYLTANLGHNPSYDWRSILRARFIVCGGARWSIGTVFSHDIASAIINTPLFSKVQHDRIIWKAENDGKYSVRSAYTLCVEELIDTSFLRRPGYWSDIWRLKVPPKIKNFMWRVCRGVLPTRNKLRDKGVQCPEACVNCSTTSEDVKHLFCVCTFDVQVWQLSDLWSEIQQAVIHFDTASAVIFDLLQRFTLEQSQIFVTMWSLWKRRNLKVWENKNESCAMTVDRARVMMEEWQLATATRSAPTHQHTHLQNPSAATAQQPVVHLQQSHVASAVSAQQSLVPSISWERPSRGRFKCNVDAGFSTSKNRIGIGICVRDDDGAYVLAKTISFDVVHPVRVGEALGLYHALEWLSDMQFDNMDFAMDSKITYDAFNSQKDDISEFGHIISARQSLFSTHFTNSRVEFIRRQANAAAHAFAGEATSLTSPVIYFNIPRCINNIIFNEML</sequence>
<dbReference type="GO" id="GO:0003676">
    <property type="term" value="F:nucleic acid binding"/>
    <property type="evidence" value="ECO:0007669"/>
    <property type="project" value="InterPro"/>
</dbReference>
<protein>
    <submittedName>
        <fullName evidence="3">Polynucleotidyl transferase, Ribonuclease H fold</fullName>
    </submittedName>
</protein>
<dbReference type="CDD" id="cd06222">
    <property type="entry name" value="RNase_H_like"/>
    <property type="match status" value="1"/>
</dbReference>
<name>Q2HVU8_MEDTR</name>
<evidence type="ECO:0000259" key="1">
    <source>
        <dbReference type="Pfam" id="PF13456"/>
    </source>
</evidence>
<dbReference type="InterPro" id="IPR052929">
    <property type="entry name" value="RNase_H-like_EbsB-rel"/>
</dbReference>
<dbReference type="Pfam" id="PF13966">
    <property type="entry name" value="zf-RVT"/>
    <property type="match status" value="1"/>
</dbReference>
<dbReference type="InterPro" id="IPR036397">
    <property type="entry name" value="RNaseH_sf"/>
</dbReference>
<feature type="domain" description="RNase H type-1" evidence="1">
    <location>
        <begin position="464"/>
        <end position="586"/>
    </location>
</feature>
<dbReference type="InterPro" id="IPR002156">
    <property type="entry name" value="RNaseH_domain"/>
</dbReference>
<dbReference type="InterPro" id="IPR012337">
    <property type="entry name" value="RNaseH-like_sf"/>
</dbReference>
<reference evidence="3" key="2">
    <citation type="submission" date="2007-03" db="EMBL/GenBank/DDBJ databases">
        <authorList>
            <consortium name="The International Medicago Genome Annotation Group"/>
        </authorList>
    </citation>
    <scope>NUCLEOTIDE SEQUENCE</scope>
</reference>
<dbReference type="ExpressionAtlas" id="Q2HVU8">
    <property type="expression patterns" value="differential"/>
</dbReference>
<dbReference type="GO" id="GO:0004523">
    <property type="term" value="F:RNA-DNA hybrid ribonuclease activity"/>
    <property type="evidence" value="ECO:0007669"/>
    <property type="project" value="InterPro"/>
</dbReference>
<dbReference type="PANTHER" id="PTHR47074">
    <property type="entry name" value="BNAC02G40300D PROTEIN"/>
    <property type="match status" value="1"/>
</dbReference>
<dbReference type="EMBL" id="AC148343">
    <property type="protein sequence ID" value="ABD32189.2"/>
    <property type="molecule type" value="Genomic_DNA"/>
</dbReference>
<dbReference type="InterPro" id="IPR026960">
    <property type="entry name" value="RVT-Znf"/>
</dbReference>
<dbReference type="Gene3D" id="3.30.420.10">
    <property type="entry name" value="Ribonuclease H-like superfamily/Ribonuclease H"/>
    <property type="match status" value="1"/>
</dbReference>
<evidence type="ECO:0000259" key="2">
    <source>
        <dbReference type="Pfam" id="PF13966"/>
    </source>
</evidence>